<gene>
    <name evidence="1" type="ORF">Scinn_38840</name>
</gene>
<keyword evidence="2" id="KW-1185">Reference proteome</keyword>
<protein>
    <submittedName>
        <fullName evidence="1">Uncharacterized protein</fullName>
    </submittedName>
</protein>
<name>A0ABQ3NNT0_STRVG</name>
<sequence>MPLWVSGRSESDTPRRIGQTARVIEIQPVLEIRAPDGFALWPVAGAEPYGFLRLSGALSPAEVGTAVMSIAACNDCEPDDGLPPRPADPLGAFLHGLLTLDDLFAAGGLRVTDTLHGRTLLPGCCNAMDERSDWAEVVDGSGRATFGHDPSPLAERLGDRVRLTVDSDQDDSPVIELPVTRLCHLLACAERDLTDFTHLVGPWAARHVPGRAAATTAAVARALAVRQGDA</sequence>
<evidence type="ECO:0000313" key="1">
    <source>
        <dbReference type="EMBL" id="GHI14421.1"/>
    </source>
</evidence>
<accession>A0ABQ3NNT0</accession>
<proteinExistence type="predicted"/>
<dbReference type="Proteomes" id="UP000660554">
    <property type="component" value="Unassembled WGS sequence"/>
</dbReference>
<comment type="caution">
    <text evidence="1">The sequence shown here is derived from an EMBL/GenBank/DDBJ whole genome shotgun (WGS) entry which is preliminary data.</text>
</comment>
<evidence type="ECO:0000313" key="2">
    <source>
        <dbReference type="Proteomes" id="UP000660554"/>
    </source>
</evidence>
<organism evidence="1 2">
    <name type="scientific">Streptomyces virginiae</name>
    <name type="common">Streptomyces cinnamonensis</name>
    <dbReference type="NCBI Taxonomy" id="1961"/>
    <lineage>
        <taxon>Bacteria</taxon>
        <taxon>Bacillati</taxon>
        <taxon>Actinomycetota</taxon>
        <taxon>Actinomycetes</taxon>
        <taxon>Kitasatosporales</taxon>
        <taxon>Streptomycetaceae</taxon>
        <taxon>Streptomyces</taxon>
    </lineage>
</organism>
<reference evidence="2" key="1">
    <citation type="submission" date="2020-09" db="EMBL/GenBank/DDBJ databases">
        <title>Whole genome shotgun sequence of Streptomyces cinnamonensis NBRC 15873.</title>
        <authorList>
            <person name="Komaki H."/>
            <person name="Tamura T."/>
        </authorList>
    </citation>
    <scope>NUCLEOTIDE SEQUENCE [LARGE SCALE GENOMIC DNA]</scope>
    <source>
        <strain evidence="2">NBRC 15873</strain>
    </source>
</reference>
<dbReference type="EMBL" id="BNDV01000008">
    <property type="protein sequence ID" value="GHI14421.1"/>
    <property type="molecule type" value="Genomic_DNA"/>
</dbReference>